<feature type="compositionally biased region" description="Polar residues" evidence="1">
    <location>
        <begin position="54"/>
        <end position="79"/>
    </location>
</feature>
<feature type="compositionally biased region" description="Basic residues" evidence="1">
    <location>
        <begin position="145"/>
        <end position="163"/>
    </location>
</feature>
<name>A0A8T0FKE6_ARGBR</name>
<evidence type="ECO:0000256" key="1">
    <source>
        <dbReference type="SAM" id="MobiDB-lite"/>
    </source>
</evidence>
<protein>
    <submittedName>
        <fullName evidence="2">Uncharacterized protein</fullName>
    </submittedName>
</protein>
<dbReference type="AlphaFoldDB" id="A0A8T0FKE6"/>
<dbReference type="EMBL" id="JABXBU010000011">
    <property type="protein sequence ID" value="KAF8790708.1"/>
    <property type="molecule type" value="Genomic_DNA"/>
</dbReference>
<feature type="compositionally biased region" description="Polar residues" evidence="1">
    <location>
        <begin position="117"/>
        <end position="144"/>
    </location>
</feature>
<accession>A0A8T0FKE6</accession>
<reference evidence="2" key="1">
    <citation type="journal article" date="2020" name="bioRxiv">
        <title>Chromosome-level reference genome of the European wasp spider Argiope bruennichi: a resource for studies on range expansion and evolutionary adaptation.</title>
        <authorList>
            <person name="Sheffer M.M."/>
            <person name="Hoppe A."/>
            <person name="Krehenwinkel H."/>
            <person name="Uhl G."/>
            <person name="Kuss A.W."/>
            <person name="Jensen L."/>
            <person name="Jensen C."/>
            <person name="Gillespie R.G."/>
            <person name="Hoff K.J."/>
            <person name="Prost S."/>
        </authorList>
    </citation>
    <scope>NUCLEOTIDE SEQUENCE</scope>
</reference>
<keyword evidence="3" id="KW-1185">Reference proteome</keyword>
<evidence type="ECO:0000313" key="2">
    <source>
        <dbReference type="EMBL" id="KAF8790708.1"/>
    </source>
</evidence>
<sequence>MYTHTHTALPTPPPTYFKAPAHTHSHLPTPPPTYFKAPAHTHSHYPRLHRHTSKPQLTHTAITHASRHTSNPSSHTHTGITHAPPTYFKTPAHTHSHYTRLTILSKTPAHTPAITHASTDILQNPSSHTRAITTPPHYTNGNHNYTRHYPRLKTHSKPQHKRSLPTPPALSPIHGSRKYPHHLPHPQSIILTPTNTLPR</sequence>
<evidence type="ECO:0000313" key="3">
    <source>
        <dbReference type="Proteomes" id="UP000807504"/>
    </source>
</evidence>
<feature type="region of interest" description="Disordered" evidence="1">
    <location>
        <begin position="117"/>
        <end position="199"/>
    </location>
</feature>
<comment type="caution">
    <text evidence="2">The sequence shown here is derived from an EMBL/GenBank/DDBJ whole genome shotgun (WGS) entry which is preliminary data.</text>
</comment>
<reference evidence="2" key="2">
    <citation type="submission" date="2020-06" db="EMBL/GenBank/DDBJ databases">
        <authorList>
            <person name="Sheffer M."/>
        </authorList>
    </citation>
    <scope>NUCLEOTIDE SEQUENCE</scope>
</reference>
<dbReference type="Proteomes" id="UP000807504">
    <property type="component" value="Unassembled WGS sequence"/>
</dbReference>
<feature type="compositionally biased region" description="Polar residues" evidence="1">
    <location>
        <begin position="189"/>
        <end position="199"/>
    </location>
</feature>
<feature type="region of interest" description="Disordered" evidence="1">
    <location>
        <begin position="1"/>
        <end position="92"/>
    </location>
</feature>
<feature type="compositionally biased region" description="Basic residues" evidence="1">
    <location>
        <begin position="175"/>
        <end position="184"/>
    </location>
</feature>
<proteinExistence type="predicted"/>
<feature type="compositionally biased region" description="Basic residues" evidence="1">
    <location>
        <begin position="39"/>
        <end position="53"/>
    </location>
</feature>
<organism evidence="2 3">
    <name type="scientific">Argiope bruennichi</name>
    <name type="common">Wasp spider</name>
    <name type="synonym">Aranea bruennichi</name>
    <dbReference type="NCBI Taxonomy" id="94029"/>
    <lineage>
        <taxon>Eukaryota</taxon>
        <taxon>Metazoa</taxon>
        <taxon>Ecdysozoa</taxon>
        <taxon>Arthropoda</taxon>
        <taxon>Chelicerata</taxon>
        <taxon>Arachnida</taxon>
        <taxon>Araneae</taxon>
        <taxon>Araneomorphae</taxon>
        <taxon>Entelegynae</taxon>
        <taxon>Araneoidea</taxon>
        <taxon>Araneidae</taxon>
        <taxon>Argiope</taxon>
    </lineage>
</organism>
<gene>
    <name evidence="2" type="ORF">HNY73_005688</name>
</gene>